<feature type="transmembrane region" description="Helical" evidence="2">
    <location>
        <begin position="473"/>
        <end position="493"/>
    </location>
</feature>
<feature type="transmembrane region" description="Helical" evidence="2">
    <location>
        <begin position="265"/>
        <end position="284"/>
    </location>
</feature>
<dbReference type="Pfam" id="PF10101">
    <property type="entry name" value="DUF2339"/>
    <property type="match status" value="2"/>
</dbReference>
<feature type="transmembrane region" description="Helical" evidence="2">
    <location>
        <begin position="816"/>
        <end position="835"/>
    </location>
</feature>
<sequence>MEFIILIAAIAVFAVLRKQHTRLGELERQLVALQARVAADSSMAANAVPAAVTEATSVSIEEGTVEPAEPAPVEDSEPDIEEQSPSPWAQAAARATSDEAAATALPYVTEVTRKPDLETTLGTRWAVWVGGLALALGGVFLVRYSIEAGIFGPGVRLTFASVFGALLAGAGELSRRRGFRSPVGGLDAAYIPAILTAAGAFTLFGATYAAHGIYGFIGPTVAFVLLGALALATVAAALIHGQALAGLGLLGSYLTPLLVASDAPSAWTLFIYLAIVLGAAVAVAATRRWQLLASGAYLGAGLWSVAYLAGAPVPEAGPLVFLHLVGLAVLGGIWLARRSDADTTRTTDAACVVAAIFAALMALTTVNLDGTTSSNVWAAALITAMLGVAAWRARAIAMLHAAGLAAIVLQGLRILNGDFIFDLYGGRFAMDGIWADIGAGSFARYAAAIAILFFAGGVAMARRSVATNPVQALSWAFWAAVLPVSTLAITWFLHGNLNIDWRFAAAAFVLAGALGAAAELVARAEQPPQTGGWAVTFLAAGAAAAFALALVTGFGPVLTTVLTGVAAALPAALTRLRRWPVLGWLSTGFAAVTLGRVIVDPTIAGPEFLGTTPFFNELTPGYLLPAAAFAYAAWQLLRTTDGRARLTMEAFSALFALVGAGMLARHAMYGGVIDASEPTLGEQSIYTLIAIGGGAVLLALDRRSPSPVFQWGSIGLGALSVLFIASAHFIGLNPLLTNESTGTIPVVNLLLLGYLMPAIALAALAWRARGIRPDWYVAMLSICAAALGFAYVTLSVRRLFQGEFIGAWKGMGEVEAYTHSAVWLVLGVLLLVAGLRFGSRALRLASAVLVVVAVAKVFVYDMRQLEGVLRALSFMGLGGVLIGIGMFYQRMLATAKN</sequence>
<accession>A0ABV3WTJ1</accession>
<feature type="transmembrane region" description="Helical" evidence="2">
    <location>
        <begin position="442"/>
        <end position="461"/>
    </location>
</feature>
<dbReference type="EMBL" id="JAZHFV010000002">
    <property type="protein sequence ID" value="MEX4007394.1"/>
    <property type="molecule type" value="Genomic_DNA"/>
</dbReference>
<evidence type="ECO:0000256" key="2">
    <source>
        <dbReference type="SAM" id="Phobius"/>
    </source>
</evidence>
<dbReference type="InterPro" id="IPR019286">
    <property type="entry name" value="DUF2339_TM"/>
</dbReference>
<dbReference type="RefSeq" id="WP_368802569.1">
    <property type="nucleotide sequence ID" value="NZ_JAZHFV010000002.1"/>
</dbReference>
<dbReference type="PANTHER" id="PTHR38434:SF1">
    <property type="entry name" value="BLL2549 PROTEIN"/>
    <property type="match status" value="1"/>
</dbReference>
<evidence type="ECO:0000313" key="4">
    <source>
        <dbReference type="Proteomes" id="UP001559025"/>
    </source>
</evidence>
<gene>
    <name evidence="3" type="ORF">V1479_08765</name>
</gene>
<feature type="compositionally biased region" description="Acidic residues" evidence="1">
    <location>
        <begin position="72"/>
        <end position="82"/>
    </location>
</feature>
<keyword evidence="2" id="KW-1133">Transmembrane helix</keyword>
<keyword evidence="4" id="KW-1185">Reference proteome</keyword>
<feature type="transmembrane region" description="Helical" evidence="2">
    <location>
        <begin position="398"/>
        <end position="415"/>
    </location>
</feature>
<proteinExistence type="predicted"/>
<feature type="region of interest" description="Disordered" evidence="1">
    <location>
        <begin position="58"/>
        <end position="86"/>
    </location>
</feature>
<dbReference type="InterPro" id="IPR014600">
    <property type="entry name" value="UCP035905_mem"/>
</dbReference>
<feature type="transmembrane region" description="Helical" evidence="2">
    <location>
        <begin position="374"/>
        <end position="391"/>
    </location>
</feature>
<feature type="transmembrane region" description="Helical" evidence="2">
    <location>
        <begin position="291"/>
        <end position="310"/>
    </location>
</feature>
<feature type="transmembrane region" description="Helical" evidence="2">
    <location>
        <begin position="499"/>
        <end position="521"/>
    </location>
</feature>
<feature type="transmembrane region" description="Helical" evidence="2">
    <location>
        <begin position="125"/>
        <end position="142"/>
    </location>
</feature>
<feature type="transmembrane region" description="Helical" evidence="2">
    <location>
        <begin position="742"/>
        <end position="764"/>
    </location>
</feature>
<feature type="transmembrane region" description="Helical" evidence="2">
    <location>
        <begin position="348"/>
        <end position="368"/>
    </location>
</feature>
<feature type="transmembrane region" description="Helical" evidence="2">
    <location>
        <begin position="557"/>
        <end position="574"/>
    </location>
</feature>
<organism evidence="3 4">
    <name type="scientific">Neoaquamicrobium sediminum</name>
    <dbReference type="NCBI Taxonomy" id="1849104"/>
    <lineage>
        <taxon>Bacteria</taxon>
        <taxon>Pseudomonadati</taxon>
        <taxon>Pseudomonadota</taxon>
        <taxon>Alphaproteobacteria</taxon>
        <taxon>Hyphomicrobiales</taxon>
        <taxon>Phyllobacteriaceae</taxon>
        <taxon>Neoaquamicrobium</taxon>
    </lineage>
</organism>
<feature type="transmembrane region" description="Helical" evidence="2">
    <location>
        <begin position="708"/>
        <end position="730"/>
    </location>
</feature>
<dbReference type="PANTHER" id="PTHR38434">
    <property type="entry name" value="BLL2549 PROTEIN"/>
    <property type="match status" value="1"/>
</dbReference>
<feature type="transmembrane region" description="Helical" evidence="2">
    <location>
        <begin position="581"/>
        <end position="599"/>
    </location>
</feature>
<feature type="transmembrane region" description="Helical" evidence="2">
    <location>
        <begin position="222"/>
        <end position="245"/>
    </location>
</feature>
<evidence type="ECO:0000313" key="3">
    <source>
        <dbReference type="EMBL" id="MEX4007394.1"/>
    </source>
</evidence>
<protein>
    <submittedName>
        <fullName evidence="3">DUF2339 domain-containing protein</fullName>
    </submittedName>
</protein>
<name>A0ABV3WTJ1_9HYPH</name>
<reference evidence="3 4" key="1">
    <citation type="submission" date="2024-01" db="EMBL/GenBank/DDBJ databases">
        <title>New evidence supports the origin of RcGTA from prophage.</title>
        <authorList>
            <person name="Xu Y."/>
            <person name="Liu B."/>
            <person name="Chen F."/>
        </authorList>
    </citation>
    <scope>NUCLEOTIDE SEQUENCE [LARGE SCALE GENOMIC DNA]</scope>
    <source>
        <strain evidence="3 4">CBW1107-2</strain>
    </source>
</reference>
<feature type="transmembrane region" description="Helical" evidence="2">
    <location>
        <begin position="316"/>
        <end position="336"/>
    </location>
</feature>
<feature type="transmembrane region" description="Helical" evidence="2">
    <location>
        <begin position="646"/>
        <end position="664"/>
    </location>
</feature>
<keyword evidence="2" id="KW-0472">Membrane</keyword>
<feature type="transmembrane region" description="Helical" evidence="2">
    <location>
        <begin position="619"/>
        <end position="637"/>
    </location>
</feature>
<feature type="transmembrane region" description="Helical" evidence="2">
    <location>
        <begin position="154"/>
        <end position="170"/>
    </location>
</feature>
<feature type="transmembrane region" description="Helical" evidence="2">
    <location>
        <begin position="190"/>
        <end position="210"/>
    </location>
</feature>
<dbReference type="Proteomes" id="UP001559025">
    <property type="component" value="Unassembled WGS sequence"/>
</dbReference>
<dbReference type="PIRSF" id="PIRSF035905">
    <property type="entry name" value="UCP035905_mp"/>
    <property type="match status" value="1"/>
</dbReference>
<feature type="transmembrane region" description="Helical" evidence="2">
    <location>
        <begin position="776"/>
        <end position="796"/>
    </location>
</feature>
<comment type="caution">
    <text evidence="3">The sequence shown here is derived from an EMBL/GenBank/DDBJ whole genome shotgun (WGS) entry which is preliminary data.</text>
</comment>
<evidence type="ECO:0000256" key="1">
    <source>
        <dbReference type="SAM" id="MobiDB-lite"/>
    </source>
</evidence>
<feature type="transmembrane region" description="Helical" evidence="2">
    <location>
        <begin position="533"/>
        <end position="551"/>
    </location>
</feature>
<feature type="transmembrane region" description="Helical" evidence="2">
    <location>
        <begin position="842"/>
        <end position="862"/>
    </location>
</feature>
<feature type="transmembrane region" description="Helical" evidence="2">
    <location>
        <begin position="868"/>
        <end position="888"/>
    </location>
</feature>
<keyword evidence="2" id="KW-0812">Transmembrane</keyword>
<feature type="transmembrane region" description="Helical" evidence="2">
    <location>
        <begin position="684"/>
        <end position="701"/>
    </location>
</feature>